<gene>
    <name evidence="2" type="ORF">SR1949_50460</name>
</gene>
<organism evidence="2 3">
    <name type="scientific">Sphaerospermopsis reniformis</name>
    <dbReference type="NCBI Taxonomy" id="531300"/>
    <lineage>
        <taxon>Bacteria</taxon>
        <taxon>Bacillati</taxon>
        <taxon>Cyanobacteriota</taxon>
        <taxon>Cyanophyceae</taxon>
        <taxon>Nostocales</taxon>
        <taxon>Aphanizomenonaceae</taxon>
        <taxon>Sphaerospermopsis</taxon>
    </lineage>
</organism>
<keyword evidence="3" id="KW-1185">Reference proteome</keyword>
<dbReference type="Proteomes" id="UP000300142">
    <property type="component" value="Unassembled WGS sequence"/>
</dbReference>
<evidence type="ECO:0000313" key="2">
    <source>
        <dbReference type="EMBL" id="GCL39915.1"/>
    </source>
</evidence>
<dbReference type="PANTHER" id="PTHR13696">
    <property type="entry name" value="P-LOOP CONTAINING NUCLEOSIDE TRIPHOSPHATE HYDROLASE"/>
    <property type="match status" value="1"/>
</dbReference>
<dbReference type="CDD" id="cd02042">
    <property type="entry name" value="ParAB_family"/>
    <property type="match status" value="1"/>
</dbReference>
<comment type="caution">
    <text evidence="2">The sequence shown here is derived from an EMBL/GenBank/DDBJ whole genome shotgun (WGS) entry which is preliminary data.</text>
</comment>
<dbReference type="InterPro" id="IPR050678">
    <property type="entry name" value="DNA_Partitioning_ATPase"/>
</dbReference>
<dbReference type="PANTHER" id="PTHR13696:SF99">
    <property type="entry name" value="COBYRINIC ACID AC-DIAMIDE SYNTHASE"/>
    <property type="match status" value="1"/>
</dbReference>
<reference evidence="3" key="1">
    <citation type="submission" date="2019-02" db="EMBL/GenBank/DDBJ databases">
        <title>Draft genome sequence of Sphaerospermopsis reniformis NIES-1949.</title>
        <authorList>
            <person name="Yamaguchi H."/>
            <person name="Suzuki S."/>
            <person name="Kawachi M."/>
        </authorList>
    </citation>
    <scope>NUCLEOTIDE SEQUENCE [LARGE SCALE GENOMIC DNA]</scope>
    <source>
        <strain evidence="3">NIES-1949</strain>
    </source>
</reference>
<dbReference type="Gene3D" id="3.40.50.300">
    <property type="entry name" value="P-loop containing nucleotide triphosphate hydrolases"/>
    <property type="match status" value="1"/>
</dbReference>
<name>A0A480A4L3_9CYAN</name>
<dbReference type="SUPFAM" id="SSF52540">
    <property type="entry name" value="P-loop containing nucleoside triphosphate hydrolases"/>
    <property type="match status" value="1"/>
</dbReference>
<dbReference type="InterPro" id="IPR027417">
    <property type="entry name" value="P-loop_NTPase"/>
</dbReference>
<dbReference type="InterPro" id="IPR025669">
    <property type="entry name" value="AAA_dom"/>
</dbReference>
<dbReference type="RefSeq" id="WP_137669359.1">
    <property type="nucleotide sequence ID" value="NZ_BJCE01000348.1"/>
</dbReference>
<dbReference type="Pfam" id="PF13614">
    <property type="entry name" value="AAA_31"/>
    <property type="match status" value="1"/>
</dbReference>
<dbReference type="EMBL" id="BJCE01000348">
    <property type="protein sequence ID" value="GCL39915.1"/>
    <property type="molecule type" value="Genomic_DNA"/>
</dbReference>
<evidence type="ECO:0000259" key="1">
    <source>
        <dbReference type="Pfam" id="PF13614"/>
    </source>
</evidence>
<proteinExistence type="predicted"/>
<dbReference type="AlphaFoldDB" id="A0A480A4L3"/>
<accession>A0A480A4L3</accession>
<feature type="domain" description="AAA" evidence="1">
    <location>
        <begin position="2"/>
        <end position="43"/>
    </location>
</feature>
<evidence type="ECO:0000313" key="3">
    <source>
        <dbReference type="Proteomes" id="UP000300142"/>
    </source>
</evidence>
<protein>
    <recommendedName>
        <fullName evidence="1">AAA domain-containing protein</fullName>
    </recommendedName>
</protein>
<sequence length="218" mass="25358">MIILCTHNNGGVGKTTLAVHVAGILMMREQRTLLVDCDDQADFWRFHTGDLPTKPKDQEIYQPNNTIIWNKSRDPIESIIKKSQYDHVVLDINSPLQNTVQTILGNDPDLILVPINNSQKEKALLNLPRTLKVISNLEVRSGSNPQVIIVPLGISRNSIDEVVNRLDYNNKPRRCKVFREMNDCQDQMQRAIYRDRQYIWDYDDCEYLYDYFADLLDY</sequence>